<comment type="caution">
    <text evidence="3">The sequence shown here is derived from an EMBL/GenBank/DDBJ whole genome shotgun (WGS) entry which is preliminary data.</text>
</comment>
<feature type="domain" description="MOFRL-associated" evidence="2">
    <location>
        <begin position="10"/>
        <end position="225"/>
    </location>
</feature>
<dbReference type="InterPro" id="IPR038614">
    <property type="entry name" value="GK_N_sf"/>
</dbReference>
<dbReference type="Gene3D" id="3.40.50.10180">
    <property type="entry name" value="Glycerate kinase, MOFRL-like N-terminal domain"/>
    <property type="match status" value="1"/>
</dbReference>
<accession>A0A317DVN4</accession>
<gene>
    <name evidence="3" type="ORF">DKG75_17375</name>
</gene>
<feature type="domain" description="MOFRL" evidence="1">
    <location>
        <begin position="300"/>
        <end position="405"/>
    </location>
</feature>
<dbReference type="Gene3D" id="3.40.1480.10">
    <property type="entry name" value="MOFRL domain"/>
    <property type="match status" value="1"/>
</dbReference>
<dbReference type="InterPro" id="IPR025286">
    <property type="entry name" value="MOFRL_assoc_dom"/>
</dbReference>
<protein>
    <submittedName>
        <fullName evidence="3">Glycerate kinase</fullName>
    </submittedName>
</protein>
<evidence type="ECO:0000259" key="2">
    <source>
        <dbReference type="Pfam" id="PF13660"/>
    </source>
</evidence>
<keyword evidence="3" id="KW-0808">Transferase</keyword>
<evidence type="ECO:0000313" key="3">
    <source>
        <dbReference type="EMBL" id="PWR18757.1"/>
    </source>
</evidence>
<dbReference type="PANTHER" id="PTHR12227:SF0">
    <property type="entry name" value="GLYCERATE KINASE"/>
    <property type="match status" value="1"/>
</dbReference>
<sequence length="416" mass="41781">MADLCDRLLATVLAAADVGAATLRHLPPVPKGRTVAVGAGKAAAAMAAALDRAWTGPLSGLVITRHGHGLPAGRIEVVEAGHPLPDDQGPRAAARILDLVRGLGPDDLVIALVSGGGSALMALPAPGLTLADKQAVTRALLRAGTPIGEINVVRKHLSAIKGGRLALAAAPAPLAALLVSDVPGDDPATIASGPTVPDPSTLAEARAIVERWRLDVPAAVAAHLRAPAAETPKPGDPRLARQGATVILRPADVLAAAEAAARAADRTVLNLGDRVEGEARRIGAEHARLALANRDRGPLAILSGGELTVTIAGDGGAGGPNKEYLLGLALGLGGAPGIRALAVDTDGIDGTSPDAGARIDPTTLARARALGLDAAALLAANRSRTFFEALGDLVVTGPTRTNVNDFRAIIVDGDLG</sequence>
<evidence type="ECO:0000259" key="1">
    <source>
        <dbReference type="Pfam" id="PF05161"/>
    </source>
</evidence>
<dbReference type="Pfam" id="PF05161">
    <property type="entry name" value="MOFRL"/>
    <property type="match status" value="1"/>
</dbReference>
<dbReference type="EMBL" id="QGLF01000005">
    <property type="protein sequence ID" value="PWR18757.1"/>
    <property type="molecule type" value="Genomic_DNA"/>
</dbReference>
<dbReference type="Pfam" id="PF13660">
    <property type="entry name" value="DUF4147"/>
    <property type="match status" value="1"/>
</dbReference>
<evidence type="ECO:0000313" key="4">
    <source>
        <dbReference type="Proteomes" id="UP000246077"/>
    </source>
</evidence>
<dbReference type="OrthoDB" id="9766552at2"/>
<keyword evidence="3" id="KW-0418">Kinase</keyword>
<dbReference type="InterPro" id="IPR037035">
    <property type="entry name" value="GK-like_C_sf"/>
</dbReference>
<dbReference type="GO" id="GO:0005737">
    <property type="term" value="C:cytoplasm"/>
    <property type="evidence" value="ECO:0007669"/>
    <property type="project" value="TreeGrafter"/>
</dbReference>
<name>A0A317DVN4_9PROT</name>
<dbReference type="GO" id="GO:0008887">
    <property type="term" value="F:glycerate kinase activity"/>
    <property type="evidence" value="ECO:0007669"/>
    <property type="project" value="InterPro"/>
</dbReference>
<dbReference type="RefSeq" id="WP_109922446.1">
    <property type="nucleotide sequence ID" value="NZ_QGLF01000005.1"/>
</dbReference>
<organism evidence="3 4">
    <name type="scientific">Zavarzinia compransoris</name>
    <dbReference type="NCBI Taxonomy" id="1264899"/>
    <lineage>
        <taxon>Bacteria</taxon>
        <taxon>Pseudomonadati</taxon>
        <taxon>Pseudomonadota</taxon>
        <taxon>Alphaproteobacteria</taxon>
        <taxon>Rhodospirillales</taxon>
        <taxon>Zavarziniaceae</taxon>
        <taxon>Zavarzinia</taxon>
    </lineage>
</organism>
<dbReference type="AlphaFoldDB" id="A0A317DVN4"/>
<dbReference type="PANTHER" id="PTHR12227">
    <property type="entry name" value="GLYCERATE KINASE"/>
    <property type="match status" value="1"/>
</dbReference>
<keyword evidence="4" id="KW-1185">Reference proteome</keyword>
<dbReference type="Proteomes" id="UP000246077">
    <property type="component" value="Unassembled WGS sequence"/>
</dbReference>
<proteinExistence type="predicted"/>
<reference evidence="4" key="1">
    <citation type="submission" date="2018-05" db="EMBL/GenBank/DDBJ databases">
        <title>Zavarzinia sp. HR-AS.</title>
        <authorList>
            <person name="Lee Y."/>
            <person name="Jeon C.O."/>
        </authorList>
    </citation>
    <scope>NUCLEOTIDE SEQUENCE [LARGE SCALE GENOMIC DNA]</scope>
    <source>
        <strain evidence="4">DSM 1231</strain>
    </source>
</reference>
<dbReference type="SUPFAM" id="SSF82544">
    <property type="entry name" value="GckA/TtuD-like"/>
    <property type="match status" value="1"/>
</dbReference>
<dbReference type="InterPro" id="IPR039760">
    <property type="entry name" value="MOFRL_protein"/>
</dbReference>
<dbReference type="InterPro" id="IPR007835">
    <property type="entry name" value="MOFRL"/>
</dbReference>